<dbReference type="Proteomes" id="UP000613580">
    <property type="component" value="Unassembled WGS sequence"/>
</dbReference>
<dbReference type="AlphaFoldDB" id="A0A8H6SY64"/>
<evidence type="ECO:0000256" key="1">
    <source>
        <dbReference type="SAM" id="MobiDB-lite"/>
    </source>
</evidence>
<keyword evidence="3" id="KW-1185">Reference proteome</keyword>
<evidence type="ECO:0000313" key="3">
    <source>
        <dbReference type="Proteomes" id="UP000613580"/>
    </source>
</evidence>
<organism evidence="2 3">
    <name type="scientific">Mycena chlorophos</name>
    <name type="common">Agaric fungus</name>
    <name type="synonym">Agaricus chlorophos</name>
    <dbReference type="NCBI Taxonomy" id="658473"/>
    <lineage>
        <taxon>Eukaryota</taxon>
        <taxon>Fungi</taxon>
        <taxon>Dikarya</taxon>
        <taxon>Basidiomycota</taxon>
        <taxon>Agaricomycotina</taxon>
        <taxon>Agaricomycetes</taxon>
        <taxon>Agaricomycetidae</taxon>
        <taxon>Agaricales</taxon>
        <taxon>Marasmiineae</taxon>
        <taxon>Mycenaceae</taxon>
        <taxon>Mycena</taxon>
    </lineage>
</organism>
<feature type="region of interest" description="Disordered" evidence="1">
    <location>
        <begin position="295"/>
        <end position="355"/>
    </location>
</feature>
<protein>
    <submittedName>
        <fullName evidence="2">Uncharacterized protein</fullName>
    </submittedName>
</protein>
<feature type="compositionally biased region" description="Low complexity" evidence="1">
    <location>
        <begin position="295"/>
        <end position="304"/>
    </location>
</feature>
<dbReference type="Gene3D" id="3.60.130.30">
    <property type="match status" value="1"/>
</dbReference>
<feature type="compositionally biased region" description="Pro residues" evidence="1">
    <location>
        <begin position="309"/>
        <end position="330"/>
    </location>
</feature>
<feature type="compositionally biased region" description="Basic and acidic residues" evidence="1">
    <location>
        <begin position="94"/>
        <end position="105"/>
    </location>
</feature>
<evidence type="ECO:0000313" key="2">
    <source>
        <dbReference type="EMBL" id="KAF7308158.1"/>
    </source>
</evidence>
<feature type="compositionally biased region" description="Basic and acidic residues" evidence="1">
    <location>
        <begin position="125"/>
        <end position="137"/>
    </location>
</feature>
<sequence>MSTSRANTIPDSLMLWFPVARTVSARTKAVPLLNAIADAERPRIRPVVGTGQSLAPLLARAITRESDAQLDAEPGDAAHPPSDPLDDLDPPFTPDDRPPPKKQRVEPGGADAGGQGPHGLPSPASKEEKAGRHDAWPHAEGGNNRQSVNLDTQSLPTAAGSYVARLEDAEELWGGKKARSVQELLDRGFHLVETGGSEAKPLVDTNNRVFGVYVSPPDDPTYEDSGKFPAAFKQHRRGRFAAINVGLSYGQGQTTPSWLESDYPAVAERLLASANFNRLAGLSWTVGPPASTAITSTTARSSRALAFPGPVPFPPPCSPPPPSTSDPGPGPTSTATCSTSPLVGAPSPPSDASTPTAGGHLVLWDLRLVIRFPPGSLILIPSATLSHSNVKVQSHEMRASFTQFTAGGLFRSSTTAFGRRTALPQRNQTHTWRRKPRKKAGGRWGSACGARWRS</sequence>
<gene>
    <name evidence="2" type="ORF">HMN09_00663500</name>
</gene>
<name>A0A8H6SY64_MYCCL</name>
<dbReference type="EMBL" id="JACAZE010000008">
    <property type="protein sequence ID" value="KAF7308158.1"/>
    <property type="molecule type" value="Genomic_DNA"/>
</dbReference>
<reference evidence="2" key="1">
    <citation type="submission" date="2020-05" db="EMBL/GenBank/DDBJ databases">
        <title>Mycena genomes resolve the evolution of fungal bioluminescence.</title>
        <authorList>
            <person name="Tsai I.J."/>
        </authorList>
    </citation>
    <scope>NUCLEOTIDE SEQUENCE</scope>
    <source>
        <strain evidence="2">110903Hualien_Pintung</strain>
    </source>
</reference>
<dbReference type="OrthoDB" id="3020801at2759"/>
<feature type="region of interest" description="Disordered" evidence="1">
    <location>
        <begin position="68"/>
        <end position="150"/>
    </location>
</feature>
<proteinExistence type="predicted"/>
<accession>A0A8H6SY64</accession>
<comment type="caution">
    <text evidence="2">The sequence shown here is derived from an EMBL/GenBank/DDBJ whole genome shotgun (WGS) entry which is preliminary data.</text>
</comment>